<accession>W1QAR0</accession>
<dbReference type="HOGENOM" id="CLU_406011_0_0_1"/>
<evidence type="ECO:0000256" key="2">
    <source>
        <dbReference type="ARBA" id="ARBA00022723"/>
    </source>
</evidence>
<proteinExistence type="predicted"/>
<dbReference type="InterPro" id="IPR007219">
    <property type="entry name" value="XnlR_reg_dom"/>
</dbReference>
<dbReference type="OMA" id="QFLYLYA"/>
<dbReference type="Proteomes" id="UP000008673">
    <property type="component" value="Unassembled WGS sequence"/>
</dbReference>
<dbReference type="GO" id="GO:0008270">
    <property type="term" value="F:zinc ion binding"/>
    <property type="evidence" value="ECO:0007669"/>
    <property type="project" value="InterPro"/>
</dbReference>
<gene>
    <name evidence="6" type="ORF">HPODL_01982</name>
</gene>
<evidence type="ECO:0000313" key="6">
    <source>
        <dbReference type="EMBL" id="ESW97906.1"/>
    </source>
</evidence>
<organism evidence="6 7">
    <name type="scientific">Ogataea parapolymorpha (strain ATCC 26012 / BCRC 20466 / JCM 22074 / NRRL Y-7560 / DL-1)</name>
    <name type="common">Yeast</name>
    <name type="synonym">Hansenula polymorpha</name>
    <dbReference type="NCBI Taxonomy" id="871575"/>
    <lineage>
        <taxon>Eukaryota</taxon>
        <taxon>Fungi</taxon>
        <taxon>Dikarya</taxon>
        <taxon>Ascomycota</taxon>
        <taxon>Saccharomycotina</taxon>
        <taxon>Pichiomycetes</taxon>
        <taxon>Pichiales</taxon>
        <taxon>Pichiaceae</taxon>
        <taxon>Ogataea</taxon>
    </lineage>
</organism>
<evidence type="ECO:0000256" key="4">
    <source>
        <dbReference type="ARBA" id="ARBA00023242"/>
    </source>
</evidence>
<keyword evidence="3" id="KW-0238">DNA-binding</keyword>
<dbReference type="Gene3D" id="4.10.240.10">
    <property type="entry name" value="Zn(2)-C6 fungal-type DNA-binding domain"/>
    <property type="match status" value="1"/>
</dbReference>
<keyword evidence="2" id="KW-0479">Metal-binding</keyword>
<dbReference type="GO" id="GO:0005634">
    <property type="term" value="C:nucleus"/>
    <property type="evidence" value="ECO:0007669"/>
    <property type="project" value="UniProtKB-SubCell"/>
</dbReference>
<keyword evidence="4" id="KW-0539">Nucleus</keyword>
<evidence type="ECO:0000313" key="7">
    <source>
        <dbReference type="Proteomes" id="UP000008673"/>
    </source>
</evidence>
<dbReference type="GO" id="GO:0006351">
    <property type="term" value="P:DNA-templated transcription"/>
    <property type="evidence" value="ECO:0007669"/>
    <property type="project" value="InterPro"/>
</dbReference>
<dbReference type="InterPro" id="IPR036864">
    <property type="entry name" value="Zn2-C6_fun-type_DNA-bd_sf"/>
</dbReference>
<dbReference type="InterPro" id="IPR001138">
    <property type="entry name" value="Zn2Cys6_DnaBD"/>
</dbReference>
<feature type="domain" description="Zn(2)-C6 fungal-type" evidence="5">
    <location>
        <begin position="8"/>
        <end position="63"/>
    </location>
</feature>
<dbReference type="CDD" id="cd00067">
    <property type="entry name" value="GAL4"/>
    <property type="match status" value="1"/>
</dbReference>
<name>W1QAR0_OGAPD</name>
<dbReference type="STRING" id="871575.W1QAR0"/>
<comment type="subcellular location">
    <subcellularLocation>
        <location evidence="1">Nucleus</location>
    </subcellularLocation>
</comment>
<reference evidence="6 7" key="1">
    <citation type="journal article" date="2013" name="BMC Genomics">
        <title>Genome sequence and analysis of methylotrophic yeast Hansenula polymorpha DL1.</title>
        <authorList>
            <person name="Ravin N.V."/>
            <person name="Eldarov M.A."/>
            <person name="Kadnikov V.V."/>
            <person name="Beletsky A.V."/>
            <person name="Schneider J."/>
            <person name="Mardanova E.S."/>
            <person name="Smekalova E.M."/>
            <person name="Zvereva M.I."/>
            <person name="Dontsova O.A."/>
            <person name="Mardanov A.V."/>
            <person name="Skryabin K.G."/>
        </authorList>
    </citation>
    <scope>NUCLEOTIDE SEQUENCE [LARGE SCALE GENOMIC DNA]</scope>
    <source>
        <strain evidence="7">ATCC 26012 / BCRC 20466 / JCM 22074 / NRRL Y-7560 / DL-1</strain>
    </source>
</reference>
<dbReference type="PANTHER" id="PTHR46910">
    <property type="entry name" value="TRANSCRIPTION FACTOR PDR1"/>
    <property type="match status" value="1"/>
</dbReference>
<dbReference type="SMART" id="SM00066">
    <property type="entry name" value="GAL4"/>
    <property type="match status" value="1"/>
</dbReference>
<keyword evidence="7" id="KW-1185">Reference proteome</keyword>
<dbReference type="GO" id="GO:0000981">
    <property type="term" value="F:DNA-binding transcription factor activity, RNA polymerase II-specific"/>
    <property type="evidence" value="ECO:0007669"/>
    <property type="project" value="InterPro"/>
</dbReference>
<dbReference type="InterPro" id="IPR050987">
    <property type="entry name" value="AtrR-like"/>
</dbReference>
<dbReference type="EMBL" id="AEOI02000009">
    <property type="protein sequence ID" value="ESW97906.1"/>
    <property type="molecule type" value="Genomic_DNA"/>
</dbReference>
<dbReference type="PANTHER" id="PTHR46910:SF3">
    <property type="entry name" value="HALOTOLERANCE PROTEIN 9-RELATED"/>
    <property type="match status" value="1"/>
</dbReference>
<comment type="caution">
    <text evidence="6">The sequence shown here is derived from an EMBL/GenBank/DDBJ whole genome shotgun (WGS) entry which is preliminary data.</text>
</comment>
<evidence type="ECO:0000256" key="1">
    <source>
        <dbReference type="ARBA" id="ARBA00004123"/>
    </source>
</evidence>
<dbReference type="Pfam" id="PF04082">
    <property type="entry name" value="Fungal_trans"/>
    <property type="match status" value="1"/>
</dbReference>
<evidence type="ECO:0000256" key="3">
    <source>
        <dbReference type="ARBA" id="ARBA00023125"/>
    </source>
</evidence>
<sequence length="677" mass="76358">MVESSLRKKASFSCDRCKQKKRRCVREGGGNISVSLDVAQACTECIKSNSICHTSLINRKQYASRYKCQLIGNSNISSDKTGPIKSILLQTLKKLVPNIQLESDADVIGLAKAVGVNVDGIVQQKLATQSFLVDSLGHVDIQQEQIVKDDNGDPRLLGSLGTPAIHNNILELIQKPRNPEFRSEAASNPLESPQGSLSSNFSISGLIDKAKAVRYADIFFENVNSVFICVCRSEYEELVQKLWQGETLSSIQSFLVLLVWLLGKLYIIEQELDTDDRLMSIYKTFRDHIVGQISVKCSIIGIRVLVLIAIVSESVEERDLACNLFKIAAVQATSVGIHRDVFHQEVPRLQKEYSELWWTIFNNEVRLSNIMGRSSSIDLDDVTISANFKAHQLKSNVCFYESSKLHQILYQFLKFKACNLQNSLILSSPDAIENAVQLRQKLLTWRRSLPENLGDIFNSKLTELSYPQIFLHLEYHYCYINVGVPFLLLILRAVNSGKTVQISKDDPILQLAVSSINCSKQLYNIVEYEFENKLFNGSVHTDLYILYHGVLVLTIASILLKSDKCGNIVDTELLDRTFGISFDKLWEVLGKIRKLNDNLKAHCFGSATMAWNLIDSLLHDLDGFINKECDDWGSMLQIDQNFYDPLSMFNISTDGFLEFLSTQANEGFDFRVADVVR</sequence>
<dbReference type="RefSeq" id="XP_013933991.1">
    <property type="nucleotide sequence ID" value="XM_014078516.1"/>
</dbReference>
<dbReference type="CDD" id="cd12148">
    <property type="entry name" value="fungal_TF_MHR"/>
    <property type="match status" value="1"/>
</dbReference>
<dbReference type="GO" id="GO:0003677">
    <property type="term" value="F:DNA binding"/>
    <property type="evidence" value="ECO:0007669"/>
    <property type="project" value="UniProtKB-KW"/>
</dbReference>
<dbReference type="AlphaFoldDB" id="W1QAR0"/>
<evidence type="ECO:0000259" key="5">
    <source>
        <dbReference type="SMART" id="SM00066"/>
    </source>
</evidence>
<dbReference type="SUPFAM" id="SSF57701">
    <property type="entry name" value="Zn2/Cys6 DNA-binding domain"/>
    <property type="match status" value="1"/>
</dbReference>
<dbReference type="GeneID" id="25771437"/>
<protein>
    <recommendedName>
        <fullName evidence="5">Zn(2)-C6 fungal-type domain-containing protein</fullName>
    </recommendedName>
</protein>
<dbReference type="OrthoDB" id="3364175at2759"/>
<dbReference type="KEGG" id="opa:HPODL_01982"/>